<dbReference type="InterPro" id="IPR013520">
    <property type="entry name" value="Ribonucl_H"/>
</dbReference>
<evidence type="ECO:0000256" key="3">
    <source>
        <dbReference type="ARBA" id="ARBA00022839"/>
    </source>
</evidence>
<dbReference type="Proteomes" id="UP000197596">
    <property type="component" value="Unassembled WGS sequence"/>
</dbReference>
<dbReference type="InterPro" id="IPR047201">
    <property type="entry name" value="ERI-1_3'hExo-like"/>
</dbReference>
<name>A0A246WU80_9BURK</name>
<dbReference type="InterPro" id="IPR051274">
    <property type="entry name" value="3-5_Exoribonuclease"/>
</dbReference>
<sequence>MARILVVDLEATCSDDGSIPPEEMEIIEIGACWATEGGLVLERFQHLVRPLAQPILTPFCKQLIGITQEEVDQAPLFPVAAQALRAFVNDVVSTDTVWMSWGNYDCKQLTRDAQRHGIAMPLVMPHQNAKRLFAKAQRIGKEVGMVRACALTGISLEGQHHRGLDDAINIAKLMPWVLGHATLADQHQASAVVS</sequence>
<dbReference type="SMART" id="SM00479">
    <property type="entry name" value="EXOIII"/>
    <property type="match status" value="1"/>
</dbReference>
<evidence type="ECO:0000313" key="5">
    <source>
        <dbReference type="EMBL" id="OWY30597.1"/>
    </source>
</evidence>
<dbReference type="InterPro" id="IPR012337">
    <property type="entry name" value="RNaseH-like_sf"/>
</dbReference>
<protein>
    <submittedName>
        <fullName evidence="5">3'-5' exonuclease</fullName>
    </submittedName>
</protein>
<reference evidence="5 6" key="1">
    <citation type="submission" date="2017-06" db="EMBL/GenBank/DDBJ databases">
        <title>Herbaspirillum phytohormonus sp. nov., isolated from the root nodule of Robinia pseudoacacia in lead-zinc mine.</title>
        <authorList>
            <person name="Fan M."/>
            <person name="Lin Y."/>
        </authorList>
    </citation>
    <scope>NUCLEOTIDE SEQUENCE [LARGE SCALE GENOMIC DNA]</scope>
    <source>
        <strain evidence="5 6">HZ10</strain>
    </source>
</reference>
<keyword evidence="3 5" id="KW-0269">Exonuclease</keyword>
<dbReference type="RefSeq" id="WP_061286760.1">
    <property type="nucleotide sequence ID" value="NZ_NJGU01000001.1"/>
</dbReference>
<dbReference type="GO" id="GO:0003676">
    <property type="term" value="F:nucleic acid binding"/>
    <property type="evidence" value="ECO:0007669"/>
    <property type="project" value="InterPro"/>
</dbReference>
<evidence type="ECO:0000313" key="6">
    <source>
        <dbReference type="Proteomes" id="UP000197596"/>
    </source>
</evidence>
<dbReference type="InterPro" id="IPR036397">
    <property type="entry name" value="RNaseH_sf"/>
</dbReference>
<comment type="caution">
    <text evidence="5">The sequence shown here is derived from an EMBL/GenBank/DDBJ whole genome shotgun (WGS) entry which is preliminary data.</text>
</comment>
<dbReference type="CDD" id="cd06133">
    <property type="entry name" value="ERI-1_3'hExo_like"/>
    <property type="match status" value="1"/>
</dbReference>
<dbReference type="AlphaFoldDB" id="A0A246WU80"/>
<organism evidence="5 6">
    <name type="scientific">Herbaspirillum robiniae</name>
    <dbReference type="NCBI Taxonomy" id="2014887"/>
    <lineage>
        <taxon>Bacteria</taxon>
        <taxon>Pseudomonadati</taxon>
        <taxon>Pseudomonadota</taxon>
        <taxon>Betaproteobacteria</taxon>
        <taxon>Burkholderiales</taxon>
        <taxon>Oxalobacteraceae</taxon>
        <taxon>Herbaspirillum</taxon>
    </lineage>
</organism>
<accession>A0A246WU80</accession>
<dbReference type="PANTHER" id="PTHR23044:SF61">
    <property type="entry name" value="3'-5' EXORIBONUCLEASE 1-RELATED"/>
    <property type="match status" value="1"/>
</dbReference>
<keyword evidence="2" id="KW-0378">Hydrolase</keyword>
<dbReference type="Pfam" id="PF00929">
    <property type="entry name" value="RNase_T"/>
    <property type="match status" value="1"/>
</dbReference>
<feature type="domain" description="Exonuclease" evidence="4">
    <location>
        <begin position="3"/>
        <end position="183"/>
    </location>
</feature>
<dbReference type="SUPFAM" id="SSF53098">
    <property type="entry name" value="Ribonuclease H-like"/>
    <property type="match status" value="1"/>
</dbReference>
<evidence type="ECO:0000256" key="2">
    <source>
        <dbReference type="ARBA" id="ARBA00022801"/>
    </source>
</evidence>
<evidence type="ECO:0000259" key="4">
    <source>
        <dbReference type="SMART" id="SM00479"/>
    </source>
</evidence>
<gene>
    <name evidence="5" type="ORF">CEJ42_00465</name>
</gene>
<proteinExistence type="predicted"/>
<dbReference type="PANTHER" id="PTHR23044">
    <property type="entry name" value="3'-5' EXONUCLEASE ERI1-RELATED"/>
    <property type="match status" value="1"/>
</dbReference>
<keyword evidence="1" id="KW-0540">Nuclease</keyword>
<evidence type="ECO:0000256" key="1">
    <source>
        <dbReference type="ARBA" id="ARBA00022722"/>
    </source>
</evidence>
<dbReference type="GO" id="GO:0006259">
    <property type="term" value="P:DNA metabolic process"/>
    <property type="evidence" value="ECO:0007669"/>
    <property type="project" value="UniProtKB-ARBA"/>
</dbReference>
<dbReference type="Gene3D" id="3.30.420.10">
    <property type="entry name" value="Ribonuclease H-like superfamily/Ribonuclease H"/>
    <property type="match status" value="1"/>
</dbReference>
<dbReference type="GO" id="GO:0000175">
    <property type="term" value="F:3'-5'-RNA exonuclease activity"/>
    <property type="evidence" value="ECO:0007669"/>
    <property type="project" value="InterPro"/>
</dbReference>
<dbReference type="EMBL" id="NJGU01000001">
    <property type="protein sequence ID" value="OWY30597.1"/>
    <property type="molecule type" value="Genomic_DNA"/>
</dbReference>